<keyword evidence="2" id="KW-1185">Reference proteome</keyword>
<evidence type="ECO:0008006" key="3">
    <source>
        <dbReference type="Google" id="ProtNLM"/>
    </source>
</evidence>
<sequence>MRDSETMAPVDAFWYWLGLRIPSDQFLLYAFDGTPSDLGRAVSELRRRALAQWDFQVRIADRHPWRYPVWERCGVADEQFVVHASPGDWNGCLKTLTALMAGEQVDPTVAPWRVHIFPDVEGVPSTRRSATVAVVQMSHALGDGGRSSALAAHLFGRTDPVPAVHPRRVRGFVPRTVAALRWKRVLERDTAAGTVPPALPPVASLSSNRDAEGKHELRTIVVPRSALPGPSVTVGAMAAIGKALGGVLRARGEDPSQLTAQLLVAHRGERTAHNHFASAPIRLHPDVGSRCERARLIQVDLANWLRRQQHYAFTAEQLAFDAMPAALRRWGTAKANFDVRPAEVPYNTVVSSVNRGPADLCLGECPVVFTSGYPAIFPMMGLTHGVHGIGDVVAISVRTAPNVIPDVDDYLDRLRSAAAVSRG</sequence>
<protein>
    <recommendedName>
        <fullName evidence="3">O-acyltransferase WSD1 C-terminal domain-containing protein</fullName>
    </recommendedName>
</protein>
<dbReference type="GeneID" id="74301996"/>
<dbReference type="Proteomes" id="UP000325690">
    <property type="component" value="Unassembled WGS sequence"/>
</dbReference>
<gene>
    <name evidence="1" type="ORF">MPHL21000_10635</name>
</gene>
<accession>A0A5N5V663</accession>
<proteinExistence type="predicted"/>
<dbReference type="RefSeq" id="WP_003886350.1">
    <property type="nucleotide sequence ID" value="NZ_ANBO01000023.1"/>
</dbReference>
<evidence type="ECO:0000313" key="2">
    <source>
        <dbReference type="Proteomes" id="UP000325690"/>
    </source>
</evidence>
<reference evidence="1 2" key="1">
    <citation type="submission" date="2012-10" db="EMBL/GenBank/DDBJ databases">
        <title>The draft sequence of the Mycobacterium pheli genome.</title>
        <authorList>
            <person name="Pettersson B.M.F."/>
            <person name="Das S."/>
            <person name="Dasgupta S."/>
            <person name="Bhattacharya A."/>
            <person name="Kirsebom L.A."/>
        </authorList>
    </citation>
    <scope>NUCLEOTIDE SEQUENCE [LARGE SCALE GENOMIC DNA]</scope>
    <source>
        <strain evidence="1 2">CCUG 21000</strain>
    </source>
</reference>
<comment type="caution">
    <text evidence="1">The sequence shown here is derived from an EMBL/GenBank/DDBJ whole genome shotgun (WGS) entry which is preliminary data.</text>
</comment>
<name>A0A5N5V663_MYCPH</name>
<organism evidence="1 2">
    <name type="scientific">Mycolicibacterium phlei DSM 43239 = CCUG 21000</name>
    <dbReference type="NCBI Taxonomy" id="1226750"/>
    <lineage>
        <taxon>Bacteria</taxon>
        <taxon>Bacillati</taxon>
        <taxon>Actinomycetota</taxon>
        <taxon>Actinomycetes</taxon>
        <taxon>Mycobacteriales</taxon>
        <taxon>Mycobacteriaceae</taxon>
        <taxon>Mycolicibacterium</taxon>
    </lineage>
</organism>
<evidence type="ECO:0000313" key="1">
    <source>
        <dbReference type="EMBL" id="KAB7756527.1"/>
    </source>
</evidence>
<dbReference type="AlphaFoldDB" id="A0A5N5V663"/>
<dbReference type="EMBL" id="ANBP01000012">
    <property type="protein sequence ID" value="KAB7756527.1"/>
    <property type="molecule type" value="Genomic_DNA"/>
</dbReference>